<keyword evidence="11" id="KW-1185">Reference proteome</keyword>
<accession>A0A1R1MLU7</accession>
<dbReference type="NCBIfam" id="NF003220">
    <property type="entry name" value="PRK04192.1"/>
    <property type="match status" value="1"/>
</dbReference>
<protein>
    <recommendedName>
        <fullName evidence="8">V-type ATP synthase alpha chain</fullName>
        <ecNumber evidence="8">7.1.2.2</ecNumber>
    </recommendedName>
    <alternativeName>
        <fullName evidence="8">V-ATPase subunit A</fullName>
    </alternativeName>
</protein>
<evidence type="ECO:0000256" key="7">
    <source>
        <dbReference type="ARBA" id="ARBA00054855"/>
    </source>
</evidence>
<dbReference type="InterPro" id="IPR000194">
    <property type="entry name" value="ATPase_F1/V1/A1_a/bsu_nucl-bd"/>
</dbReference>
<dbReference type="EC" id="7.1.2.2" evidence="8"/>
<evidence type="ECO:0000313" key="10">
    <source>
        <dbReference type="EMBL" id="OMH40746.1"/>
    </source>
</evidence>
<dbReference type="InterPro" id="IPR023366">
    <property type="entry name" value="ATP_synth_asu-like_sf"/>
</dbReference>
<dbReference type="InterPro" id="IPR022878">
    <property type="entry name" value="V-ATPase_asu"/>
</dbReference>
<keyword evidence="2 8" id="KW-0813">Transport</keyword>
<comment type="similarity">
    <text evidence="1 8">Belongs to the ATPase alpha/beta chains family.</text>
</comment>
<evidence type="ECO:0000256" key="8">
    <source>
        <dbReference type="HAMAP-Rule" id="MF_00309"/>
    </source>
</evidence>
<dbReference type="SUPFAM" id="SSF47917">
    <property type="entry name" value="C-terminal domain of alpha and beta subunits of F1 ATP synthase"/>
    <property type="match status" value="1"/>
</dbReference>
<evidence type="ECO:0000256" key="6">
    <source>
        <dbReference type="ARBA" id="ARBA00023065"/>
    </source>
</evidence>
<dbReference type="Gene3D" id="2.40.30.20">
    <property type="match status" value="1"/>
</dbReference>
<dbReference type="RefSeq" id="WP_076712724.1">
    <property type="nucleotide sequence ID" value="NZ_MOEN01000009.1"/>
</dbReference>
<dbReference type="GO" id="GO:0046933">
    <property type="term" value="F:proton-transporting ATP synthase activity, rotational mechanism"/>
    <property type="evidence" value="ECO:0007669"/>
    <property type="project" value="UniProtKB-UniRule"/>
</dbReference>
<evidence type="ECO:0000256" key="1">
    <source>
        <dbReference type="ARBA" id="ARBA00008936"/>
    </source>
</evidence>
<dbReference type="GO" id="GO:0046961">
    <property type="term" value="F:proton-transporting ATPase activity, rotational mechanism"/>
    <property type="evidence" value="ECO:0007669"/>
    <property type="project" value="InterPro"/>
</dbReference>
<dbReference type="EMBL" id="MOEN01000009">
    <property type="protein sequence ID" value="OMH40746.1"/>
    <property type="molecule type" value="Genomic_DNA"/>
</dbReference>
<dbReference type="PROSITE" id="PS50206">
    <property type="entry name" value="RHODANESE_3"/>
    <property type="match status" value="1"/>
</dbReference>
<dbReference type="GO" id="GO:0042777">
    <property type="term" value="P:proton motive force-driven plasma membrane ATP synthesis"/>
    <property type="evidence" value="ECO:0007669"/>
    <property type="project" value="UniProtKB-UniRule"/>
</dbReference>
<evidence type="ECO:0000313" key="11">
    <source>
        <dbReference type="Proteomes" id="UP000187408"/>
    </source>
</evidence>
<dbReference type="Proteomes" id="UP000187408">
    <property type="component" value="Unassembled WGS sequence"/>
</dbReference>
<dbReference type="OrthoDB" id="9803053at2"/>
<evidence type="ECO:0000256" key="3">
    <source>
        <dbReference type="ARBA" id="ARBA00022741"/>
    </source>
</evidence>
<dbReference type="InterPro" id="IPR024034">
    <property type="entry name" value="ATPase_F1/V1_b/a_C"/>
</dbReference>
<sequence>MARITYISGPIVKATLENESPKLLEVAYVGKDKLIGEIVSVERDTITVQVYEATEGLKLGEPVILSGEMLKAILGPGLLGSIYDGIERPLMKLGERIEKGASVYPLSKDKKWHFVPLLKKGDEVEEGDIFGYVKESSIKHFLTIPNGIEGVIEEIKEEGDYTINEELLCFHNGRKLTMIQEWPVRFGRKYRKRLKPDTPLITGQRIIDFLFPIAKGGTASIPGGFGTGKTILQQTLAKWCDADIIVYIGCGERGNEMTEVLEKFPELEDPKTGKKLIERTILIANTSNMPVSAREASIYLGITIAEYFRDMGYHVALMADSTSRWAEAMRELSTRMGELPIEEGFPAYLSSRIAGVYERAGFVETMSGKVGSLSIIGAVSPPGGDFSEPVTRHTRRFTSVFWALDKELANARFYPAINYTQSYSAYGETVRVWWEDIYKEWYELRSWMMKLLQEDDKLQRIVKLLGSEALPEEQKLTVEIANLVKEVFLQQNAFDPIDAYCPPEKQIALAKVLKSLYDWWQACLKEAAIPIKTLKGQKIVEEIVKLRFLKSVPENIEEKIESTYKNLIKIYGEREK</sequence>
<dbReference type="InterPro" id="IPR004100">
    <property type="entry name" value="ATPase_F1/V1/A1_a/bsu_N"/>
</dbReference>
<gene>
    <name evidence="8" type="primary">atpA</name>
    <name evidence="10" type="ORF">BLW93_03470</name>
</gene>
<dbReference type="PANTHER" id="PTHR43607:SF1">
    <property type="entry name" value="H(+)-TRANSPORTING TWO-SECTOR ATPASE"/>
    <property type="match status" value="1"/>
</dbReference>
<dbReference type="Gene3D" id="1.10.1140.10">
    <property type="entry name" value="Bovine Mitochondrial F1-atpase, Atp Synthase Beta Chain, Chain D, domain 3"/>
    <property type="match status" value="1"/>
</dbReference>
<keyword evidence="8" id="KW-0066">ATP synthesis</keyword>
<evidence type="ECO:0000256" key="5">
    <source>
        <dbReference type="ARBA" id="ARBA00022967"/>
    </source>
</evidence>
<dbReference type="Pfam" id="PF00006">
    <property type="entry name" value="ATP-synt_ab"/>
    <property type="match status" value="1"/>
</dbReference>
<feature type="domain" description="Rhodanese" evidence="9">
    <location>
        <begin position="305"/>
        <end position="334"/>
    </location>
</feature>
<dbReference type="InterPro" id="IPR055190">
    <property type="entry name" value="ATP-synt_VA_C"/>
</dbReference>
<feature type="binding site" evidence="8">
    <location>
        <begin position="223"/>
        <end position="230"/>
    </location>
    <ligand>
        <name>ATP</name>
        <dbReference type="ChEBI" id="CHEBI:30616"/>
    </ligand>
</feature>
<dbReference type="PANTHER" id="PTHR43607">
    <property type="entry name" value="V-TYPE PROTON ATPASE CATALYTIC SUBUNIT A"/>
    <property type="match status" value="1"/>
</dbReference>
<evidence type="ECO:0000259" key="9">
    <source>
        <dbReference type="PROSITE" id="PS50206"/>
    </source>
</evidence>
<dbReference type="AlphaFoldDB" id="A0A1R1MLU7"/>
<dbReference type="InterPro" id="IPR020003">
    <property type="entry name" value="ATPase_a/bsu_AS"/>
</dbReference>
<dbReference type="InterPro" id="IPR027417">
    <property type="entry name" value="P-loop_NTPase"/>
</dbReference>
<reference evidence="10 11" key="1">
    <citation type="submission" date="2016-10" db="EMBL/GenBank/DDBJ databases">
        <title>Genome sequence of a sulfur-reducing bacterium Desulfurobacterium indicum K6013.</title>
        <authorList>
            <person name="Cao J."/>
            <person name="Shao Z."/>
            <person name="Alain K."/>
            <person name="Jebbar M."/>
        </authorList>
    </citation>
    <scope>NUCLEOTIDE SEQUENCE [LARGE SCALE GENOMIC DNA]</scope>
    <source>
        <strain evidence="10 11">K6013</strain>
    </source>
</reference>
<dbReference type="InterPro" id="IPR001763">
    <property type="entry name" value="Rhodanese-like_dom"/>
</dbReference>
<dbReference type="Pfam" id="PF16886">
    <property type="entry name" value="ATP-synt_ab_Xtn"/>
    <property type="match status" value="1"/>
</dbReference>
<keyword evidence="4 8" id="KW-0067">ATP-binding</keyword>
<comment type="function">
    <text evidence="7 8">Produces ATP from ADP in the presence of a proton gradient across the membrane. The V-type alpha chain is a catalytic subunit.</text>
</comment>
<keyword evidence="6 8" id="KW-0406">Ion transport</keyword>
<keyword evidence="3 8" id="KW-0547">Nucleotide-binding</keyword>
<dbReference type="STRING" id="1914305.BLW93_03470"/>
<dbReference type="Gene3D" id="2.40.50.100">
    <property type="match status" value="1"/>
</dbReference>
<comment type="caution">
    <text evidence="10">The sequence shown here is derived from an EMBL/GenBank/DDBJ whole genome shotgun (WGS) entry which is preliminary data.</text>
</comment>
<dbReference type="CDD" id="cd01134">
    <property type="entry name" value="V_A-ATPase_A"/>
    <property type="match status" value="1"/>
</dbReference>
<keyword evidence="5 8" id="KW-1278">Translocase</keyword>
<evidence type="ECO:0000256" key="4">
    <source>
        <dbReference type="ARBA" id="ARBA00022840"/>
    </source>
</evidence>
<evidence type="ECO:0000256" key="2">
    <source>
        <dbReference type="ARBA" id="ARBA00022448"/>
    </source>
</evidence>
<dbReference type="GO" id="GO:0005524">
    <property type="term" value="F:ATP binding"/>
    <property type="evidence" value="ECO:0007669"/>
    <property type="project" value="UniProtKB-UniRule"/>
</dbReference>
<proteinExistence type="inferred from homology"/>
<comment type="catalytic activity">
    <reaction evidence="8">
        <text>ATP + H2O + 4 H(+)(in) = ADP + phosphate + 5 H(+)(out)</text>
        <dbReference type="Rhea" id="RHEA:57720"/>
        <dbReference type="ChEBI" id="CHEBI:15377"/>
        <dbReference type="ChEBI" id="CHEBI:15378"/>
        <dbReference type="ChEBI" id="CHEBI:30616"/>
        <dbReference type="ChEBI" id="CHEBI:43474"/>
        <dbReference type="ChEBI" id="CHEBI:456216"/>
        <dbReference type="EC" id="7.1.2.2"/>
    </reaction>
</comment>
<dbReference type="SUPFAM" id="SSF52540">
    <property type="entry name" value="P-loop containing nucleoside triphosphate hydrolases"/>
    <property type="match status" value="1"/>
</dbReference>
<dbReference type="Gene3D" id="3.40.50.300">
    <property type="entry name" value="P-loop containing nucleotide triphosphate hydrolases"/>
    <property type="match status" value="1"/>
</dbReference>
<dbReference type="Pfam" id="PF22919">
    <property type="entry name" value="ATP-synt_VA_C"/>
    <property type="match status" value="1"/>
</dbReference>
<name>A0A1R1MLU7_9BACT</name>
<dbReference type="HAMAP" id="MF_00309">
    <property type="entry name" value="ATP_synth_A_arch"/>
    <property type="match status" value="1"/>
</dbReference>
<dbReference type="InterPro" id="IPR031686">
    <property type="entry name" value="ATP-synth_a_Xtn"/>
</dbReference>
<dbReference type="CDD" id="cd18111">
    <property type="entry name" value="ATP-synt_V_A-type_alpha_C"/>
    <property type="match status" value="1"/>
</dbReference>
<organism evidence="10 11">
    <name type="scientific">Desulfurobacterium indicum</name>
    <dbReference type="NCBI Taxonomy" id="1914305"/>
    <lineage>
        <taxon>Bacteria</taxon>
        <taxon>Pseudomonadati</taxon>
        <taxon>Aquificota</taxon>
        <taxon>Aquificia</taxon>
        <taxon>Desulfurobacteriales</taxon>
        <taxon>Desulfurobacteriaceae</taxon>
        <taxon>Desulfurobacterium</taxon>
    </lineage>
</organism>
<dbReference type="PROSITE" id="PS00152">
    <property type="entry name" value="ATPASE_ALPHA_BETA"/>
    <property type="match status" value="1"/>
</dbReference>
<dbReference type="Pfam" id="PF02874">
    <property type="entry name" value="ATP-synt_ab_N"/>
    <property type="match status" value="1"/>
</dbReference>
<keyword evidence="8" id="KW-0375">Hydrogen ion transport</keyword>